<dbReference type="STRING" id="1121455.SAMN02745728_00178"/>
<organism evidence="2 3">
    <name type="scientific">Desulfovibrio litoralis DSM 11393</name>
    <dbReference type="NCBI Taxonomy" id="1121455"/>
    <lineage>
        <taxon>Bacteria</taxon>
        <taxon>Pseudomonadati</taxon>
        <taxon>Thermodesulfobacteriota</taxon>
        <taxon>Desulfovibrionia</taxon>
        <taxon>Desulfovibrionales</taxon>
        <taxon>Desulfovibrionaceae</taxon>
        <taxon>Desulfovibrio</taxon>
    </lineage>
</organism>
<evidence type="ECO:0000256" key="1">
    <source>
        <dbReference type="SAM" id="Phobius"/>
    </source>
</evidence>
<keyword evidence="1" id="KW-0472">Membrane</keyword>
<protein>
    <submittedName>
        <fullName evidence="2">Uncharacterized protein</fullName>
    </submittedName>
</protein>
<proteinExistence type="predicted"/>
<evidence type="ECO:0000313" key="2">
    <source>
        <dbReference type="EMBL" id="SHN49859.1"/>
    </source>
</evidence>
<sequence length="68" mass="7924">MKQMKDLKFKDEIQAMEYEPLNDTEVKLVRNSVLLGIGLIVIFYVLSSTFFPKQDFNFAVKPTVTEQH</sequence>
<evidence type="ECO:0000313" key="3">
    <source>
        <dbReference type="Proteomes" id="UP000186469"/>
    </source>
</evidence>
<accession>A0A1M7RUA5</accession>
<dbReference type="AlphaFoldDB" id="A0A1M7RUA5"/>
<dbReference type="Proteomes" id="UP000186469">
    <property type="component" value="Unassembled WGS sequence"/>
</dbReference>
<dbReference type="RefSeq" id="WP_072695548.1">
    <property type="nucleotide sequence ID" value="NZ_FRDI01000002.1"/>
</dbReference>
<keyword evidence="1" id="KW-0812">Transmembrane</keyword>
<keyword evidence="1" id="KW-1133">Transmembrane helix</keyword>
<keyword evidence="3" id="KW-1185">Reference proteome</keyword>
<reference evidence="2 3" key="1">
    <citation type="submission" date="2016-12" db="EMBL/GenBank/DDBJ databases">
        <authorList>
            <person name="Song W.-J."/>
            <person name="Kurnit D.M."/>
        </authorList>
    </citation>
    <scope>NUCLEOTIDE SEQUENCE [LARGE SCALE GENOMIC DNA]</scope>
    <source>
        <strain evidence="2 3">DSM 11393</strain>
    </source>
</reference>
<gene>
    <name evidence="2" type="ORF">SAMN02745728_00178</name>
</gene>
<dbReference type="EMBL" id="FRDI01000002">
    <property type="protein sequence ID" value="SHN49859.1"/>
    <property type="molecule type" value="Genomic_DNA"/>
</dbReference>
<feature type="transmembrane region" description="Helical" evidence="1">
    <location>
        <begin position="33"/>
        <end position="51"/>
    </location>
</feature>
<dbReference type="OrthoDB" id="5460763at2"/>
<name>A0A1M7RUA5_9BACT</name>